<dbReference type="STRING" id="883112.HMPREF9707_00519"/>
<keyword evidence="11" id="KW-0479">Metal-binding</keyword>
<dbReference type="InterPro" id="IPR008915">
    <property type="entry name" value="Peptidase_M50"/>
</dbReference>
<evidence type="ECO:0000256" key="3">
    <source>
        <dbReference type="ARBA" id="ARBA00007931"/>
    </source>
</evidence>
<organism evidence="13 14">
    <name type="scientific">Falseniella ignava CCUG 37419</name>
    <dbReference type="NCBI Taxonomy" id="883112"/>
    <lineage>
        <taxon>Bacteria</taxon>
        <taxon>Bacillati</taxon>
        <taxon>Bacillota</taxon>
        <taxon>Bacilli</taxon>
        <taxon>Lactobacillales</taxon>
        <taxon>Aerococcaceae</taxon>
        <taxon>Falseniella</taxon>
    </lineage>
</organism>
<dbReference type="NCBIfam" id="TIGR00054">
    <property type="entry name" value="RIP metalloprotease RseP"/>
    <property type="match status" value="1"/>
</dbReference>
<keyword evidence="7 11" id="KW-0862">Zinc</keyword>
<dbReference type="PANTHER" id="PTHR42837">
    <property type="entry name" value="REGULATOR OF SIGMA-E PROTEASE RSEP"/>
    <property type="match status" value="1"/>
</dbReference>
<name>K1LSD5_9LACT</name>
<dbReference type="Proteomes" id="UP000005147">
    <property type="component" value="Unassembled WGS sequence"/>
</dbReference>
<proteinExistence type="inferred from homology"/>
<dbReference type="GO" id="GO:0004222">
    <property type="term" value="F:metalloendopeptidase activity"/>
    <property type="evidence" value="ECO:0007669"/>
    <property type="project" value="InterPro"/>
</dbReference>
<feature type="transmembrane region" description="Helical" evidence="11">
    <location>
        <begin position="304"/>
        <end position="323"/>
    </location>
</feature>
<feature type="transmembrane region" description="Helical" evidence="11">
    <location>
        <begin position="6"/>
        <end position="25"/>
    </location>
</feature>
<evidence type="ECO:0000256" key="4">
    <source>
        <dbReference type="ARBA" id="ARBA00022670"/>
    </source>
</evidence>
<keyword evidence="5 11" id="KW-0812">Transmembrane</keyword>
<evidence type="ECO:0000256" key="11">
    <source>
        <dbReference type="RuleBase" id="RU362031"/>
    </source>
</evidence>
<feature type="transmembrane region" description="Helical" evidence="11">
    <location>
        <begin position="394"/>
        <end position="413"/>
    </location>
</feature>
<feature type="transmembrane region" description="Helical" evidence="11">
    <location>
        <begin position="177"/>
        <end position="197"/>
    </location>
</feature>
<sequence length="421" mass="45945">MKTIIVFLVIFSIIVIIHELGHFLMARKRGIQAREFAIGMGPKLFSTQDDQGTTYTLRMLPLGGYVRLAGLYEEEEIQPGMEVSLSLDEAGIVQAIDLRQHVSDESLPIRVNDFDLVHQMTIEGLPVGQEEMQVYSVSPDCRIIQPDGTSLRVAPYEQRYEAASVTSKILTNVMGPVNNFLLSIVCFTLFAFLVGGIPSNENTVGDVVAGSPAEAAGLVAGDRIVSINDQSVNNWQELISQIQQLPGETVPISYERDGANHEEMITINKVIDEATEQSYGQIGIHVSRKTGFLDKLAYGFSETWQVATGVLAMIGGMFVRGFNLNNLGGPVAIAQMTGQVVQSGFSTMVWFLAMLSANIGAVNLFPIPALDGGKIVLNLIELVRGKPLSQSKEGMITLIGAVIMMILMIAVTWNDIMRAFF</sequence>
<dbReference type="HOGENOM" id="CLU_025778_1_0_9"/>
<feature type="domain" description="PDZ" evidence="12">
    <location>
        <begin position="204"/>
        <end position="234"/>
    </location>
</feature>
<dbReference type="PATRIC" id="fig|883112.3.peg.516"/>
<dbReference type="GO" id="GO:0006508">
    <property type="term" value="P:proteolysis"/>
    <property type="evidence" value="ECO:0007669"/>
    <property type="project" value="UniProtKB-KW"/>
</dbReference>
<evidence type="ECO:0000313" key="14">
    <source>
        <dbReference type="Proteomes" id="UP000005147"/>
    </source>
</evidence>
<dbReference type="InterPro" id="IPR004387">
    <property type="entry name" value="Pept_M50_Zn"/>
</dbReference>
<keyword evidence="4 13" id="KW-0645">Protease</keyword>
<reference evidence="13 14" key="1">
    <citation type="submission" date="2012-07" db="EMBL/GenBank/DDBJ databases">
        <title>The Genome Sequence of Facklamia ignava CCUG 37419.</title>
        <authorList>
            <consortium name="The Broad Institute Genome Sequencing Platform"/>
            <person name="Earl A."/>
            <person name="Ward D."/>
            <person name="Feldgarden M."/>
            <person name="Gevers D."/>
            <person name="Huys G."/>
            <person name="Walker B."/>
            <person name="Young S.K."/>
            <person name="Zeng Q."/>
            <person name="Gargeya S."/>
            <person name="Fitzgerald M."/>
            <person name="Haas B."/>
            <person name="Abouelleil A."/>
            <person name="Alvarado L."/>
            <person name="Arachchi H.M."/>
            <person name="Berlin A.M."/>
            <person name="Chapman S.B."/>
            <person name="Goldberg J."/>
            <person name="Griggs A."/>
            <person name="Gujja S."/>
            <person name="Hansen M."/>
            <person name="Howarth C."/>
            <person name="Imamovic A."/>
            <person name="Larimer J."/>
            <person name="McCowen C."/>
            <person name="Montmayeur A."/>
            <person name="Murphy C."/>
            <person name="Neiman D."/>
            <person name="Pearson M."/>
            <person name="Priest M."/>
            <person name="Roberts A."/>
            <person name="Saif S."/>
            <person name="Shea T."/>
            <person name="Sisk P."/>
            <person name="Sykes S."/>
            <person name="Wortman J."/>
            <person name="Nusbaum C."/>
            <person name="Birren B."/>
        </authorList>
    </citation>
    <scope>NUCLEOTIDE SEQUENCE [LARGE SCALE GENOMIC DNA]</scope>
    <source>
        <strain evidence="13 14">CCUG 37419</strain>
    </source>
</reference>
<feature type="transmembrane region" description="Helical" evidence="11">
    <location>
        <begin position="344"/>
        <end position="365"/>
    </location>
</feature>
<dbReference type="CDD" id="cd06163">
    <property type="entry name" value="S2P-M50_PDZ_RseP-like"/>
    <property type="match status" value="1"/>
</dbReference>
<evidence type="ECO:0000256" key="10">
    <source>
        <dbReference type="ARBA" id="ARBA00023136"/>
    </source>
</evidence>
<dbReference type="GO" id="GO:0016020">
    <property type="term" value="C:membrane"/>
    <property type="evidence" value="ECO:0007669"/>
    <property type="project" value="UniProtKB-SubCell"/>
</dbReference>
<evidence type="ECO:0000256" key="6">
    <source>
        <dbReference type="ARBA" id="ARBA00022801"/>
    </source>
</evidence>
<dbReference type="CDD" id="cd23081">
    <property type="entry name" value="cpPDZ_EcRseP-like"/>
    <property type="match status" value="1"/>
</dbReference>
<dbReference type="Pfam" id="PF17820">
    <property type="entry name" value="PDZ_6"/>
    <property type="match status" value="1"/>
</dbReference>
<keyword evidence="6 11" id="KW-0378">Hydrolase</keyword>
<evidence type="ECO:0000313" key="13">
    <source>
        <dbReference type="EMBL" id="EKB57781.1"/>
    </source>
</evidence>
<dbReference type="Pfam" id="PF02163">
    <property type="entry name" value="Peptidase_M50"/>
    <property type="match status" value="1"/>
</dbReference>
<evidence type="ECO:0000256" key="7">
    <source>
        <dbReference type="ARBA" id="ARBA00022833"/>
    </source>
</evidence>
<evidence type="ECO:0000256" key="8">
    <source>
        <dbReference type="ARBA" id="ARBA00022989"/>
    </source>
</evidence>
<dbReference type="SUPFAM" id="SSF50156">
    <property type="entry name" value="PDZ domain-like"/>
    <property type="match status" value="1"/>
</dbReference>
<dbReference type="InterPro" id="IPR041489">
    <property type="entry name" value="PDZ_6"/>
</dbReference>
<keyword evidence="8 11" id="KW-1133">Transmembrane helix</keyword>
<gene>
    <name evidence="13" type="ORF">HMPREF9707_00519</name>
</gene>
<evidence type="ECO:0000259" key="12">
    <source>
        <dbReference type="PROSITE" id="PS50106"/>
    </source>
</evidence>
<comment type="caution">
    <text evidence="13">The sequence shown here is derived from an EMBL/GenBank/DDBJ whole genome shotgun (WGS) entry which is preliminary data.</text>
</comment>
<keyword evidence="10 11" id="KW-0472">Membrane</keyword>
<protein>
    <recommendedName>
        <fullName evidence="11">Zinc metalloprotease</fullName>
        <ecNumber evidence="11">3.4.24.-</ecNumber>
    </recommendedName>
</protein>
<dbReference type="AlphaFoldDB" id="K1LSD5"/>
<dbReference type="InterPro" id="IPR001478">
    <property type="entry name" value="PDZ"/>
</dbReference>
<evidence type="ECO:0000256" key="5">
    <source>
        <dbReference type="ARBA" id="ARBA00022692"/>
    </source>
</evidence>
<dbReference type="PANTHER" id="PTHR42837:SF2">
    <property type="entry name" value="MEMBRANE METALLOPROTEASE ARASP2, CHLOROPLASTIC-RELATED"/>
    <property type="match status" value="1"/>
</dbReference>
<dbReference type="PROSITE" id="PS50106">
    <property type="entry name" value="PDZ"/>
    <property type="match status" value="1"/>
</dbReference>
<dbReference type="InterPro" id="IPR036034">
    <property type="entry name" value="PDZ_sf"/>
</dbReference>
<accession>K1LSD5</accession>
<dbReference type="EMBL" id="AGZE01000013">
    <property type="protein sequence ID" value="EKB57781.1"/>
    <property type="molecule type" value="Genomic_DNA"/>
</dbReference>
<comment type="similarity">
    <text evidence="3 11">Belongs to the peptidase M50B family.</text>
</comment>
<evidence type="ECO:0000256" key="2">
    <source>
        <dbReference type="ARBA" id="ARBA00004141"/>
    </source>
</evidence>
<dbReference type="eggNOG" id="COG0750">
    <property type="taxonomic scope" value="Bacteria"/>
</dbReference>
<dbReference type="Gene3D" id="2.30.42.10">
    <property type="match status" value="1"/>
</dbReference>
<comment type="subcellular location">
    <subcellularLocation>
        <location evidence="2">Membrane</location>
        <topology evidence="2">Multi-pass membrane protein</topology>
    </subcellularLocation>
</comment>
<evidence type="ECO:0000256" key="1">
    <source>
        <dbReference type="ARBA" id="ARBA00001947"/>
    </source>
</evidence>
<dbReference type="SMART" id="SM00228">
    <property type="entry name" value="PDZ"/>
    <property type="match status" value="1"/>
</dbReference>
<keyword evidence="9 11" id="KW-0482">Metalloprotease</keyword>
<dbReference type="GO" id="GO:0046872">
    <property type="term" value="F:metal ion binding"/>
    <property type="evidence" value="ECO:0007669"/>
    <property type="project" value="UniProtKB-KW"/>
</dbReference>
<comment type="cofactor">
    <cofactor evidence="1 11">
        <name>Zn(2+)</name>
        <dbReference type="ChEBI" id="CHEBI:29105"/>
    </cofactor>
</comment>
<dbReference type="EC" id="3.4.24.-" evidence="11"/>
<keyword evidence="14" id="KW-1185">Reference proteome</keyword>
<evidence type="ECO:0000256" key="9">
    <source>
        <dbReference type="ARBA" id="ARBA00023049"/>
    </source>
</evidence>